<proteinExistence type="predicted"/>
<evidence type="ECO:0000313" key="2">
    <source>
        <dbReference type="Proteomes" id="UP000829447"/>
    </source>
</evidence>
<gene>
    <name evidence="1" type="ORF">PGIGA_G00256300</name>
</gene>
<accession>A0ACC5WRY1</accession>
<feature type="non-terminal residue" evidence="1">
    <location>
        <position position="65"/>
    </location>
</feature>
<sequence length="65" mass="7542">MRQEYTEDRTPVPHSCTPGTFSLAERKTGELRGNPHMLKNLHRTGDPRAVRCQHYLLRPCAPHIY</sequence>
<organism evidence="1 2">
    <name type="scientific">Pangasianodon gigas</name>
    <name type="common">Mekong giant catfish</name>
    <name type="synonym">Pangasius gigas</name>
    <dbReference type="NCBI Taxonomy" id="30993"/>
    <lineage>
        <taxon>Eukaryota</taxon>
        <taxon>Metazoa</taxon>
        <taxon>Chordata</taxon>
        <taxon>Craniata</taxon>
        <taxon>Vertebrata</taxon>
        <taxon>Euteleostomi</taxon>
        <taxon>Actinopterygii</taxon>
        <taxon>Neopterygii</taxon>
        <taxon>Teleostei</taxon>
        <taxon>Ostariophysi</taxon>
        <taxon>Siluriformes</taxon>
        <taxon>Pangasiidae</taxon>
        <taxon>Pangasianodon</taxon>
    </lineage>
</organism>
<comment type="caution">
    <text evidence="1">The sequence shown here is derived from an EMBL/GenBank/DDBJ whole genome shotgun (WGS) entry which is preliminary data.</text>
</comment>
<keyword evidence="2" id="KW-1185">Reference proteome</keyword>
<evidence type="ECO:0000313" key="1">
    <source>
        <dbReference type="EMBL" id="MCI4381802.1"/>
    </source>
</evidence>
<protein>
    <submittedName>
        <fullName evidence="1">Uncharacterized protein</fullName>
    </submittedName>
</protein>
<dbReference type="Proteomes" id="UP000829447">
    <property type="component" value="Linkage Group LG9"/>
</dbReference>
<dbReference type="EMBL" id="CM040462">
    <property type="protein sequence ID" value="MCI4381802.1"/>
    <property type="molecule type" value="Genomic_DNA"/>
</dbReference>
<reference evidence="1 2" key="1">
    <citation type="journal article" date="2022" name="bioRxiv">
        <title>An ancient truncated duplication of the anti-Mullerian hormone receptor type 2 gene is a potential conserved master sex determinant in the Pangasiidae catfish family.</title>
        <authorList>
            <person name="Wen M."/>
            <person name="Pan Q."/>
            <person name="Jouanno E."/>
            <person name="Montfort J."/>
            <person name="Zahm M."/>
            <person name="Cabau C."/>
            <person name="Klopp C."/>
            <person name="Iampietro C."/>
            <person name="Roques C."/>
            <person name="Bouchez O."/>
            <person name="Castinel A."/>
            <person name="Donnadieu C."/>
            <person name="Parrinello H."/>
            <person name="Poncet C."/>
            <person name="Belmonte E."/>
            <person name="Gautier V."/>
            <person name="Avarre J.-C."/>
            <person name="Dugue R."/>
            <person name="Gustiano R."/>
            <person name="Ha T.T.T."/>
            <person name="Campet M."/>
            <person name="Sriphairoj K."/>
            <person name="Ribolli J."/>
            <person name="de Almeida F.L."/>
            <person name="Desvignes T."/>
            <person name="Postlethwait J.H."/>
            <person name="Bucao C.F."/>
            <person name="Robinson-Rechavi M."/>
            <person name="Bobe J."/>
            <person name="Herpin A."/>
            <person name="Guiguen Y."/>
        </authorList>
    </citation>
    <scope>NUCLEOTIDE SEQUENCE [LARGE SCALE GENOMIC DNA]</scope>
    <source>
        <strain evidence="1">YG-Dec2019</strain>
    </source>
</reference>
<name>A0ACC5WRY1_PANGG</name>